<feature type="region of interest" description="Disordered" evidence="1">
    <location>
        <begin position="1"/>
        <end position="35"/>
    </location>
</feature>
<proteinExistence type="predicted"/>
<dbReference type="EMBL" id="CP051167">
    <property type="protein sequence ID" value="QIZ71543.1"/>
    <property type="molecule type" value="Genomic_DNA"/>
</dbReference>
<dbReference type="KEGG" id="oxy:HCG48_13905"/>
<evidence type="ECO:0000313" key="2">
    <source>
        <dbReference type="EMBL" id="QIZ71543.1"/>
    </source>
</evidence>
<name>A0A6H1U0J5_9CYAN</name>
<protein>
    <submittedName>
        <fullName evidence="2">Uncharacterized protein</fullName>
    </submittedName>
</protein>
<sequence>MKLIFPDRSPRKLQGMKVGDRPNRTVNSRSRRSRVECGAEDSAIAVSVAAQSG</sequence>
<dbReference type="Proteomes" id="UP000500857">
    <property type="component" value="Chromosome"/>
</dbReference>
<evidence type="ECO:0000256" key="1">
    <source>
        <dbReference type="SAM" id="MobiDB-lite"/>
    </source>
</evidence>
<evidence type="ECO:0000313" key="3">
    <source>
        <dbReference type="Proteomes" id="UP000500857"/>
    </source>
</evidence>
<keyword evidence="3" id="KW-1185">Reference proteome</keyword>
<accession>A0A6H1U0J5</accession>
<reference evidence="2 3" key="1">
    <citation type="submission" date="2020-04" db="EMBL/GenBank/DDBJ databases">
        <authorList>
            <person name="Basu S."/>
            <person name="Maruthanayagam V."/>
            <person name="Chakraborty S."/>
            <person name="Pramanik A."/>
            <person name="Mukherjee J."/>
            <person name="Brink B."/>
        </authorList>
    </citation>
    <scope>NUCLEOTIDE SEQUENCE [LARGE SCALE GENOMIC DNA]</scope>
    <source>
        <strain evidence="2 3">AP17</strain>
    </source>
</reference>
<organism evidence="2 3">
    <name type="scientific">Oxynema aestuarii AP17</name>
    <dbReference type="NCBI Taxonomy" id="2064643"/>
    <lineage>
        <taxon>Bacteria</taxon>
        <taxon>Bacillati</taxon>
        <taxon>Cyanobacteriota</taxon>
        <taxon>Cyanophyceae</taxon>
        <taxon>Oscillatoriophycideae</taxon>
        <taxon>Oscillatoriales</taxon>
        <taxon>Oscillatoriaceae</taxon>
        <taxon>Oxynema</taxon>
        <taxon>Oxynema aestuarii</taxon>
    </lineage>
</organism>
<gene>
    <name evidence="2" type="ORF">HCG48_13905</name>
</gene>
<dbReference type="AlphaFoldDB" id="A0A6H1U0J5"/>